<dbReference type="RefSeq" id="WP_119608137.1">
    <property type="nucleotide sequence ID" value="NZ_QXFH01000072.1"/>
</dbReference>
<accession>A0A3A1N692</accession>
<evidence type="ECO:0000313" key="2">
    <source>
        <dbReference type="EMBL" id="RIV32872.1"/>
    </source>
</evidence>
<evidence type="ECO:0000313" key="3">
    <source>
        <dbReference type="Proteomes" id="UP000266067"/>
    </source>
</evidence>
<dbReference type="InterPro" id="IPR045749">
    <property type="entry name" value="DUF6090"/>
</dbReference>
<organism evidence="2 3">
    <name type="scientific">Flagellimonas lutimaris</name>
    <dbReference type="NCBI Taxonomy" id="475082"/>
    <lineage>
        <taxon>Bacteria</taxon>
        <taxon>Pseudomonadati</taxon>
        <taxon>Bacteroidota</taxon>
        <taxon>Flavobacteriia</taxon>
        <taxon>Flavobacteriales</taxon>
        <taxon>Flavobacteriaceae</taxon>
        <taxon>Flagellimonas</taxon>
    </lineage>
</organism>
<dbReference type="OrthoDB" id="821805at2"/>
<proteinExistence type="predicted"/>
<comment type="caution">
    <text evidence="2">The sequence shown here is derived from an EMBL/GenBank/DDBJ whole genome shotgun (WGS) entry which is preliminary data.</text>
</comment>
<evidence type="ECO:0000256" key="1">
    <source>
        <dbReference type="SAM" id="Phobius"/>
    </source>
</evidence>
<keyword evidence="1" id="KW-0472">Membrane</keyword>
<dbReference type="EMBL" id="QXFH01000072">
    <property type="protein sequence ID" value="RIV32872.1"/>
    <property type="molecule type" value="Genomic_DNA"/>
</dbReference>
<gene>
    <name evidence="2" type="ORF">D2V08_10605</name>
</gene>
<reference evidence="2 3" key="1">
    <citation type="submission" date="2018-08" db="EMBL/GenBank/DDBJ databases">
        <title>Proposal of Muricauda 72 sp.nov. and Muricauda NH166 sp.nov., isolated from seawater.</title>
        <authorList>
            <person name="Cheng H."/>
            <person name="Wu Y.-H."/>
            <person name="Guo L.-L."/>
            <person name="Xu X.-W."/>
        </authorList>
    </citation>
    <scope>NUCLEOTIDE SEQUENCE [LARGE SCALE GENOMIC DNA]</scope>
    <source>
        <strain evidence="2 3">KCTC 22173</strain>
    </source>
</reference>
<dbReference type="AlphaFoldDB" id="A0A3A1N692"/>
<feature type="transmembrane region" description="Helical" evidence="1">
    <location>
        <begin position="21"/>
        <end position="42"/>
    </location>
</feature>
<protein>
    <submittedName>
        <fullName evidence="2">Uncharacterized protein</fullName>
    </submittedName>
</protein>
<dbReference type="Pfam" id="PF19578">
    <property type="entry name" value="DUF6090"/>
    <property type="match status" value="1"/>
</dbReference>
<sequence>MIQFFRKIRQRLLNENKFTKYLLYAIGEIFLVVIGILLALQINNWNDLRKQKQKEEFILRDLHQEFVFNKKLLDSIMTYHKRTIKSAEYLKSRLPIDVNRIDNLDSLSYHLFTVSFAYTYNPSTGIINSLLNNSTIEIISNNELRQLLIGWKDILSDYQEEEIRASENYLNHLKPFEKEHFKYSLDYKEVLSDPRIDLTFLETLAFDNYVLDRHNDLNNIINSATGTGELNHITKTMDLIIQLSDPKSLD</sequence>
<name>A0A3A1N692_9FLAO</name>
<keyword evidence="3" id="KW-1185">Reference proteome</keyword>
<keyword evidence="1" id="KW-0812">Transmembrane</keyword>
<keyword evidence="1" id="KW-1133">Transmembrane helix</keyword>
<dbReference type="Proteomes" id="UP000266067">
    <property type="component" value="Unassembled WGS sequence"/>
</dbReference>